<evidence type="ECO:0000313" key="3">
    <source>
        <dbReference type="Proteomes" id="UP000236291"/>
    </source>
</evidence>
<organism evidence="2 3">
    <name type="scientific">Trifolium pratense</name>
    <name type="common">Red clover</name>
    <dbReference type="NCBI Taxonomy" id="57577"/>
    <lineage>
        <taxon>Eukaryota</taxon>
        <taxon>Viridiplantae</taxon>
        <taxon>Streptophyta</taxon>
        <taxon>Embryophyta</taxon>
        <taxon>Tracheophyta</taxon>
        <taxon>Spermatophyta</taxon>
        <taxon>Magnoliopsida</taxon>
        <taxon>eudicotyledons</taxon>
        <taxon>Gunneridae</taxon>
        <taxon>Pentapetalae</taxon>
        <taxon>rosids</taxon>
        <taxon>fabids</taxon>
        <taxon>Fabales</taxon>
        <taxon>Fabaceae</taxon>
        <taxon>Papilionoideae</taxon>
        <taxon>50 kb inversion clade</taxon>
        <taxon>NPAAA clade</taxon>
        <taxon>Hologalegina</taxon>
        <taxon>IRL clade</taxon>
        <taxon>Trifolieae</taxon>
        <taxon>Trifolium</taxon>
    </lineage>
</organism>
<reference evidence="2 3" key="2">
    <citation type="journal article" date="2017" name="Front. Plant Sci.">
        <title>Gene Classification and Mining of Molecular Markers Useful in Red Clover (Trifolium pratense) Breeding.</title>
        <authorList>
            <person name="Istvanek J."/>
            <person name="Dluhosova J."/>
            <person name="Dluhos P."/>
            <person name="Patkova L."/>
            <person name="Nedelnik J."/>
            <person name="Repkova J."/>
        </authorList>
    </citation>
    <scope>NUCLEOTIDE SEQUENCE [LARGE SCALE GENOMIC DNA]</scope>
    <source>
        <strain evidence="3">cv. Tatra</strain>
        <tissue evidence="2">Young leaves</tissue>
    </source>
</reference>
<feature type="region of interest" description="Disordered" evidence="1">
    <location>
        <begin position="1"/>
        <end position="33"/>
    </location>
</feature>
<dbReference type="EMBL" id="ASHM01250063">
    <property type="protein sequence ID" value="PNX69467.1"/>
    <property type="molecule type" value="Genomic_DNA"/>
</dbReference>
<evidence type="ECO:0000313" key="2">
    <source>
        <dbReference type="EMBL" id="PNX69467.1"/>
    </source>
</evidence>
<evidence type="ECO:0000256" key="1">
    <source>
        <dbReference type="SAM" id="MobiDB-lite"/>
    </source>
</evidence>
<comment type="caution">
    <text evidence="2">The sequence shown here is derived from an EMBL/GenBank/DDBJ whole genome shotgun (WGS) entry which is preliminary data.</text>
</comment>
<dbReference type="Proteomes" id="UP000236291">
    <property type="component" value="Unassembled WGS sequence"/>
</dbReference>
<feature type="compositionally biased region" description="Pro residues" evidence="1">
    <location>
        <begin position="1"/>
        <end position="10"/>
    </location>
</feature>
<gene>
    <name evidence="2" type="ORF">L195_g064449</name>
</gene>
<dbReference type="AlphaFoldDB" id="A0A2K3KT46"/>
<protein>
    <submittedName>
        <fullName evidence="2">Uncharacterized protein</fullName>
    </submittedName>
</protein>
<accession>A0A2K3KT46</accession>
<name>A0A2K3KT46_TRIPR</name>
<feature type="non-terminal residue" evidence="2">
    <location>
        <position position="33"/>
    </location>
</feature>
<reference evidence="2 3" key="1">
    <citation type="journal article" date="2014" name="Am. J. Bot.">
        <title>Genome assembly and annotation for red clover (Trifolium pratense; Fabaceae).</title>
        <authorList>
            <person name="Istvanek J."/>
            <person name="Jaros M."/>
            <person name="Krenek A."/>
            <person name="Repkova J."/>
        </authorList>
    </citation>
    <scope>NUCLEOTIDE SEQUENCE [LARGE SCALE GENOMIC DNA]</scope>
    <source>
        <strain evidence="3">cv. Tatra</strain>
        <tissue evidence="2">Young leaves</tissue>
    </source>
</reference>
<sequence>MYPLPAPNPPFEIGENPNPNSNPVSTRVFRVKA</sequence>
<proteinExistence type="predicted"/>